<dbReference type="AlphaFoldDB" id="A0A2D0K7W1"/>
<name>A0A2D0K7W1_9GAMM</name>
<comment type="caution">
    <text evidence="2">The sequence shown here is derived from an EMBL/GenBank/DDBJ whole genome shotgun (WGS) entry which is preliminary data.</text>
</comment>
<dbReference type="EMBL" id="NJAJ01000086">
    <property type="protein sequence ID" value="PHM59472.1"/>
    <property type="molecule type" value="Genomic_DNA"/>
</dbReference>
<keyword evidence="3" id="KW-1185">Reference proteome</keyword>
<feature type="chain" id="PRO_5013311075" evidence="1">
    <location>
        <begin position="24"/>
        <end position="54"/>
    </location>
</feature>
<sequence length="54" mass="5870">MKKYLLLCLVASTTLLASMQTYALACSALYPVGSDDWKECAALCLLVPDELLCL</sequence>
<reference evidence="2 3" key="1">
    <citation type="journal article" date="2017" name="Nat. Microbiol.">
        <title>Natural product diversity associated with the nematode symbionts Photorhabdus and Xenorhabdus.</title>
        <authorList>
            <person name="Tobias N.J."/>
            <person name="Wolff H."/>
            <person name="Djahanschiri B."/>
            <person name="Grundmann F."/>
            <person name="Kronenwerth M."/>
            <person name="Shi Y.M."/>
            <person name="Simonyi S."/>
            <person name="Grun P."/>
            <person name="Shapiro-Ilan D."/>
            <person name="Pidot S.J."/>
            <person name="Stinear T.P."/>
            <person name="Ebersberger I."/>
            <person name="Bode H.B."/>
        </authorList>
    </citation>
    <scope>NUCLEOTIDE SEQUENCE [LARGE SCALE GENOMIC DNA]</scope>
    <source>
        <strain evidence="2 3">DSM 17904</strain>
    </source>
</reference>
<keyword evidence="1" id="KW-0732">Signal</keyword>
<evidence type="ECO:0000313" key="3">
    <source>
        <dbReference type="Proteomes" id="UP000222366"/>
    </source>
</evidence>
<evidence type="ECO:0000256" key="1">
    <source>
        <dbReference type="SAM" id="SignalP"/>
    </source>
</evidence>
<dbReference type="Proteomes" id="UP000222366">
    <property type="component" value="Unassembled WGS sequence"/>
</dbReference>
<protein>
    <submittedName>
        <fullName evidence="2">Uncharacterized protein</fullName>
    </submittedName>
</protein>
<feature type="signal peptide" evidence="1">
    <location>
        <begin position="1"/>
        <end position="23"/>
    </location>
</feature>
<evidence type="ECO:0000313" key="2">
    <source>
        <dbReference type="EMBL" id="PHM59472.1"/>
    </source>
</evidence>
<gene>
    <name evidence="2" type="ORF">Xsto_04053</name>
</gene>
<proteinExistence type="predicted"/>
<accession>A0A2D0K7W1</accession>
<organism evidence="2 3">
    <name type="scientific">Xenorhabdus stockiae</name>
    <dbReference type="NCBI Taxonomy" id="351614"/>
    <lineage>
        <taxon>Bacteria</taxon>
        <taxon>Pseudomonadati</taxon>
        <taxon>Pseudomonadota</taxon>
        <taxon>Gammaproteobacteria</taxon>
        <taxon>Enterobacterales</taxon>
        <taxon>Morganellaceae</taxon>
        <taxon>Xenorhabdus</taxon>
    </lineage>
</organism>